<sequence length="266" mass="30257">MYSMSAPCCDYNDGLRIAILLNSWRSRFLPAIRASYVRTIGAVAPNARLSFFEPANRPGDFPDPAHFDLIVFGGANVDPRKSHPWILEIHAFLRCLLSDYPTKKVLGICWGHQTITRVLGGEVVDAAPPEMGVATVTLTEEGRQFFSEAAELGSFRLQQHHRREVSKPAPGFIQLANENQCFLNEENTILSFQGHPEKDAETAKLRMHDSLRWFGFDSVDEKAWAKLQQLMDLEHDGEMVWRRILAWVKEPPRIPDIVTTRRSLKM</sequence>
<dbReference type="SUPFAM" id="SSF52317">
    <property type="entry name" value="Class I glutamine amidotransferase-like"/>
    <property type="match status" value="1"/>
</dbReference>
<gene>
    <name evidence="2" type="ORF">Micbo1qcDRAFT_159343</name>
</gene>
<dbReference type="PANTHER" id="PTHR42695">
    <property type="entry name" value="GLUTAMINE AMIDOTRANSFERASE YLR126C-RELATED"/>
    <property type="match status" value="1"/>
</dbReference>
<dbReference type="OrthoDB" id="92161at2759"/>
<keyword evidence="3" id="KW-1185">Reference proteome</keyword>
<evidence type="ECO:0000313" key="3">
    <source>
        <dbReference type="Proteomes" id="UP000070501"/>
    </source>
</evidence>
<accession>A0A136JAV2</accession>
<evidence type="ECO:0000259" key="1">
    <source>
        <dbReference type="Pfam" id="PF00117"/>
    </source>
</evidence>
<dbReference type="AlphaFoldDB" id="A0A136JAV2"/>
<dbReference type="InterPro" id="IPR017926">
    <property type="entry name" value="GATASE"/>
</dbReference>
<evidence type="ECO:0000313" key="2">
    <source>
        <dbReference type="EMBL" id="KXJ94265.1"/>
    </source>
</evidence>
<feature type="domain" description="Glutamine amidotransferase" evidence="1">
    <location>
        <begin position="103"/>
        <end position="206"/>
    </location>
</feature>
<keyword evidence="2" id="KW-0808">Transferase</keyword>
<dbReference type="GO" id="GO:0016740">
    <property type="term" value="F:transferase activity"/>
    <property type="evidence" value="ECO:0007669"/>
    <property type="project" value="UniProtKB-KW"/>
</dbReference>
<dbReference type="STRING" id="196109.A0A136JAV2"/>
<name>A0A136JAV2_9PEZI</name>
<dbReference type="InterPro" id="IPR044992">
    <property type="entry name" value="ChyE-like"/>
</dbReference>
<organism evidence="2 3">
    <name type="scientific">Microdochium bolleyi</name>
    <dbReference type="NCBI Taxonomy" id="196109"/>
    <lineage>
        <taxon>Eukaryota</taxon>
        <taxon>Fungi</taxon>
        <taxon>Dikarya</taxon>
        <taxon>Ascomycota</taxon>
        <taxon>Pezizomycotina</taxon>
        <taxon>Sordariomycetes</taxon>
        <taxon>Xylariomycetidae</taxon>
        <taxon>Xylariales</taxon>
        <taxon>Microdochiaceae</taxon>
        <taxon>Microdochium</taxon>
    </lineage>
</organism>
<protein>
    <submittedName>
        <fullName evidence="2">Class I glutamine amidotransferase-like protein</fullName>
    </submittedName>
</protein>
<proteinExistence type="predicted"/>
<dbReference type="InParanoid" id="A0A136JAV2"/>
<dbReference type="Proteomes" id="UP000070501">
    <property type="component" value="Unassembled WGS sequence"/>
</dbReference>
<dbReference type="PANTHER" id="PTHR42695:SF5">
    <property type="entry name" value="GLUTAMINE AMIDOTRANSFERASE YLR126C-RELATED"/>
    <property type="match status" value="1"/>
</dbReference>
<dbReference type="CDD" id="cd01741">
    <property type="entry name" value="GATase1_1"/>
    <property type="match status" value="1"/>
</dbReference>
<keyword evidence="2" id="KW-0315">Glutamine amidotransferase</keyword>
<dbReference type="GO" id="GO:0005829">
    <property type="term" value="C:cytosol"/>
    <property type="evidence" value="ECO:0007669"/>
    <property type="project" value="TreeGrafter"/>
</dbReference>
<reference evidence="3" key="1">
    <citation type="submission" date="2016-02" db="EMBL/GenBank/DDBJ databases">
        <title>Draft genome sequence of Microdochium bolleyi, a fungal endophyte of beachgrass.</title>
        <authorList>
            <consortium name="DOE Joint Genome Institute"/>
            <person name="David A.S."/>
            <person name="May G."/>
            <person name="Haridas S."/>
            <person name="Lim J."/>
            <person name="Wang M."/>
            <person name="Labutti K."/>
            <person name="Lipzen A."/>
            <person name="Barry K."/>
            <person name="Grigoriev I.V."/>
        </authorList>
    </citation>
    <scope>NUCLEOTIDE SEQUENCE [LARGE SCALE GENOMIC DNA]</scope>
    <source>
        <strain evidence="3">J235TASD1</strain>
    </source>
</reference>
<dbReference type="InterPro" id="IPR029062">
    <property type="entry name" value="Class_I_gatase-like"/>
</dbReference>
<dbReference type="GO" id="GO:0005634">
    <property type="term" value="C:nucleus"/>
    <property type="evidence" value="ECO:0007669"/>
    <property type="project" value="TreeGrafter"/>
</dbReference>
<dbReference type="PROSITE" id="PS51273">
    <property type="entry name" value="GATASE_TYPE_1"/>
    <property type="match status" value="1"/>
</dbReference>
<dbReference type="Pfam" id="PF00117">
    <property type="entry name" value="GATase"/>
    <property type="match status" value="1"/>
</dbReference>
<dbReference type="Gene3D" id="3.40.50.880">
    <property type="match status" value="1"/>
</dbReference>
<dbReference type="EMBL" id="KQ964247">
    <property type="protein sequence ID" value="KXJ94265.1"/>
    <property type="molecule type" value="Genomic_DNA"/>
</dbReference>